<dbReference type="CDD" id="cd00082">
    <property type="entry name" value="HisKA"/>
    <property type="match status" value="1"/>
</dbReference>
<feature type="domain" description="Response regulatory" evidence="8">
    <location>
        <begin position="461"/>
        <end position="577"/>
    </location>
</feature>
<evidence type="ECO:0000259" key="8">
    <source>
        <dbReference type="PROSITE" id="PS50110"/>
    </source>
</evidence>
<dbReference type="FunFam" id="1.10.287.130:FF:000063">
    <property type="entry name" value="Hybrid sensor histidine kinase/response regulator"/>
    <property type="match status" value="1"/>
</dbReference>
<evidence type="ECO:0000256" key="1">
    <source>
        <dbReference type="ARBA" id="ARBA00000085"/>
    </source>
</evidence>
<dbReference type="SUPFAM" id="SSF52172">
    <property type="entry name" value="CheY-like"/>
    <property type="match status" value="1"/>
</dbReference>
<dbReference type="PROSITE" id="PS50110">
    <property type="entry name" value="RESPONSE_REGULATORY"/>
    <property type="match status" value="1"/>
</dbReference>
<dbReference type="SMART" id="SM00388">
    <property type="entry name" value="HisKA"/>
    <property type="match status" value="1"/>
</dbReference>
<proteinExistence type="predicted"/>
<dbReference type="InterPro" id="IPR036890">
    <property type="entry name" value="HATPase_C_sf"/>
</dbReference>
<evidence type="ECO:0000256" key="6">
    <source>
        <dbReference type="PROSITE-ProRule" id="PRU00169"/>
    </source>
</evidence>
<dbReference type="CDD" id="cd00156">
    <property type="entry name" value="REC"/>
    <property type="match status" value="1"/>
</dbReference>
<dbReference type="GO" id="GO:0005886">
    <property type="term" value="C:plasma membrane"/>
    <property type="evidence" value="ECO:0007669"/>
    <property type="project" value="TreeGrafter"/>
</dbReference>
<dbReference type="Gene3D" id="1.10.287.130">
    <property type="match status" value="1"/>
</dbReference>
<dbReference type="InterPro" id="IPR003661">
    <property type="entry name" value="HisK_dim/P_dom"/>
</dbReference>
<keyword evidence="5" id="KW-0418">Kinase</keyword>
<dbReference type="GO" id="GO:0000155">
    <property type="term" value="F:phosphorelay sensor kinase activity"/>
    <property type="evidence" value="ECO:0007669"/>
    <property type="project" value="InterPro"/>
</dbReference>
<dbReference type="Pfam" id="PF12860">
    <property type="entry name" value="PAS_7"/>
    <property type="match status" value="1"/>
</dbReference>
<dbReference type="PANTHER" id="PTHR43047">
    <property type="entry name" value="TWO-COMPONENT HISTIDINE PROTEIN KINASE"/>
    <property type="match status" value="1"/>
</dbReference>
<evidence type="ECO:0000256" key="3">
    <source>
        <dbReference type="ARBA" id="ARBA00022553"/>
    </source>
</evidence>
<keyword evidence="4" id="KW-0808">Transferase</keyword>
<evidence type="ECO:0000256" key="5">
    <source>
        <dbReference type="ARBA" id="ARBA00022777"/>
    </source>
</evidence>
<dbReference type="PROSITE" id="PS50109">
    <property type="entry name" value="HIS_KIN"/>
    <property type="match status" value="1"/>
</dbReference>
<dbReference type="InterPro" id="IPR011006">
    <property type="entry name" value="CheY-like_superfamily"/>
</dbReference>
<dbReference type="KEGG" id="yti:FNA67_04065"/>
<comment type="catalytic activity">
    <reaction evidence="1">
        <text>ATP + protein L-histidine = ADP + protein N-phospho-L-histidine.</text>
        <dbReference type="EC" id="2.7.13.3"/>
    </reaction>
</comment>
<dbReference type="Pfam" id="PF00072">
    <property type="entry name" value="Response_reg"/>
    <property type="match status" value="1"/>
</dbReference>
<evidence type="ECO:0000313" key="9">
    <source>
        <dbReference type="EMBL" id="QEE19398.1"/>
    </source>
</evidence>
<accession>A0A5B9DLV0</accession>
<dbReference type="EC" id="2.7.13.3" evidence="2"/>
<dbReference type="GO" id="GO:0009927">
    <property type="term" value="F:histidine phosphotransfer kinase activity"/>
    <property type="evidence" value="ECO:0007669"/>
    <property type="project" value="TreeGrafter"/>
</dbReference>
<reference evidence="9 10" key="1">
    <citation type="journal article" date="2015" name="Int. J. Syst. Evol. Microbiol.">
        <title>Youhaiella tibetensis gen. nov., sp. nov., isolated from subsurface sediment.</title>
        <authorList>
            <person name="Wang Y.X."/>
            <person name="Huang F.Q."/>
            <person name="Nogi Y."/>
            <person name="Pang S.J."/>
            <person name="Wang P.K."/>
            <person name="Lv J."/>
        </authorList>
    </citation>
    <scope>NUCLEOTIDE SEQUENCE [LARGE SCALE GENOMIC DNA]</scope>
    <source>
        <strain evidence="10">fig4</strain>
    </source>
</reference>
<organism evidence="9 10">
    <name type="scientific">Paradevosia tibetensis</name>
    <dbReference type="NCBI Taxonomy" id="1447062"/>
    <lineage>
        <taxon>Bacteria</taxon>
        <taxon>Pseudomonadati</taxon>
        <taxon>Pseudomonadota</taxon>
        <taxon>Alphaproteobacteria</taxon>
        <taxon>Hyphomicrobiales</taxon>
        <taxon>Devosiaceae</taxon>
        <taxon>Paradevosia</taxon>
    </lineage>
</organism>
<dbReference type="InterPro" id="IPR001789">
    <property type="entry name" value="Sig_transdc_resp-reg_receiver"/>
</dbReference>
<dbReference type="OrthoDB" id="9764438at2"/>
<dbReference type="AlphaFoldDB" id="A0A5B9DLV0"/>
<dbReference type="Pfam" id="PF02518">
    <property type="entry name" value="HATPase_c"/>
    <property type="match status" value="1"/>
</dbReference>
<evidence type="ECO:0000259" key="7">
    <source>
        <dbReference type="PROSITE" id="PS50109"/>
    </source>
</evidence>
<dbReference type="SMART" id="SM00448">
    <property type="entry name" value="REC"/>
    <property type="match status" value="1"/>
</dbReference>
<dbReference type="SUPFAM" id="SSF47384">
    <property type="entry name" value="Homodimeric domain of signal transducing histidine kinase"/>
    <property type="match status" value="1"/>
</dbReference>
<feature type="modified residue" description="4-aspartylphosphate" evidence="6">
    <location>
        <position position="512"/>
    </location>
</feature>
<dbReference type="InterPro" id="IPR005467">
    <property type="entry name" value="His_kinase_dom"/>
</dbReference>
<keyword evidence="10" id="KW-1185">Reference proteome</keyword>
<gene>
    <name evidence="9" type="ORF">FNA67_04065</name>
</gene>
<evidence type="ECO:0000256" key="4">
    <source>
        <dbReference type="ARBA" id="ARBA00022679"/>
    </source>
</evidence>
<dbReference type="Gene3D" id="3.40.50.2300">
    <property type="match status" value="1"/>
</dbReference>
<dbReference type="Pfam" id="PF00512">
    <property type="entry name" value="HisKA"/>
    <property type="match status" value="1"/>
</dbReference>
<feature type="domain" description="Histidine kinase" evidence="7">
    <location>
        <begin position="225"/>
        <end position="438"/>
    </location>
</feature>
<dbReference type="SMART" id="SM00387">
    <property type="entry name" value="HATPase_c"/>
    <property type="match status" value="1"/>
</dbReference>
<dbReference type="InterPro" id="IPR003594">
    <property type="entry name" value="HATPase_dom"/>
</dbReference>
<dbReference type="Gene3D" id="3.30.565.10">
    <property type="entry name" value="Histidine kinase-like ATPase, C-terminal domain"/>
    <property type="match status" value="1"/>
</dbReference>
<name>A0A5B9DLV0_9HYPH</name>
<dbReference type="FunFam" id="3.30.565.10:FF:000049">
    <property type="entry name" value="Two-component sensor histidine kinase"/>
    <property type="match status" value="1"/>
</dbReference>
<dbReference type="InterPro" id="IPR036097">
    <property type="entry name" value="HisK_dim/P_sf"/>
</dbReference>
<dbReference type="PRINTS" id="PR00344">
    <property type="entry name" value="BCTRLSENSOR"/>
</dbReference>
<keyword evidence="3 6" id="KW-0597">Phosphoprotein</keyword>
<dbReference type="Proteomes" id="UP000321062">
    <property type="component" value="Chromosome"/>
</dbReference>
<sequence>MPLRFTHFYGLCNVRWCVRQSGVGLSANLPRPSAGPILGGQMRATTQVMSETTIDAEASLKLAIGYIPTGLAVFDRDLSLVTSNPQYRTLLDLPEHLVARGVPLYTIALFLARRGDLGPGEPTRLAALRLSELTSNETSISQRAGQEGGTLEFHASRLPDGGLVISFFDVTARVRAERELERMNLSLEGRVEERTAALTQVNSELEIARAKADAANLDKTRFLAAASHDLLQPLNAARLYTATLIERAGEGEMASLAHSIEASLNAVEEIMSALLDISRIDSGAVKPVPAPFQMRDLMRKIEVEFQPLAQEREIELKIVGTSLAVISDRQLVARIIQNLVSNAIKYTRPGGKVLVGCRRRGARVRLDIIDTGIGFNKDQHALVFAEFSRLEQGARMAQGLGLGLSIVQRLVATLGVSLELDSTEGKGSRFSLYLPQSRIVRAVVDGERKTASASGGTMNLRVLCVDNERAILDAMEGLLRGWGCDVRTARSLKDIPRDNLLVGWMPDLVLMDYHLDQTSGLDAIEWLRHNVGGHLPAALVTADRSPAVRTLAEERGIAVVTKPVKPAALRATISSLAGQRGLQADSRPASSASN</sequence>
<dbReference type="InterPro" id="IPR004358">
    <property type="entry name" value="Sig_transdc_His_kin-like_C"/>
</dbReference>
<dbReference type="PANTHER" id="PTHR43047:SF9">
    <property type="entry name" value="HISTIDINE KINASE"/>
    <property type="match status" value="1"/>
</dbReference>
<protein>
    <recommendedName>
        <fullName evidence="2">histidine kinase</fullName>
        <ecNumber evidence="2">2.7.13.3</ecNumber>
    </recommendedName>
</protein>
<dbReference type="SUPFAM" id="SSF55874">
    <property type="entry name" value="ATPase domain of HSP90 chaperone/DNA topoisomerase II/histidine kinase"/>
    <property type="match status" value="1"/>
</dbReference>
<evidence type="ECO:0000256" key="2">
    <source>
        <dbReference type="ARBA" id="ARBA00012438"/>
    </source>
</evidence>
<dbReference type="EMBL" id="CP041690">
    <property type="protein sequence ID" value="QEE19398.1"/>
    <property type="molecule type" value="Genomic_DNA"/>
</dbReference>
<dbReference type="Gene3D" id="3.30.450.20">
    <property type="entry name" value="PAS domain"/>
    <property type="match status" value="1"/>
</dbReference>
<evidence type="ECO:0000313" key="10">
    <source>
        <dbReference type="Proteomes" id="UP000321062"/>
    </source>
</evidence>